<dbReference type="InterPro" id="IPR018247">
    <property type="entry name" value="EF_Hand_1_Ca_BS"/>
</dbReference>
<feature type="domain" description="EF-hand" evidence="2">
    <location>
        <begin position="13"/>
        <end position="48"/>
    </location>
</feature>
<dbReference type="GO" id="GO:0005509">
    <property type="term" value="F:calcium ion binding"/>
    <property type="evidence" value="ECO:0007669"/>
    <property type="project" value="InterPro"/>
</dbReference>
<dbReference type="PROSITE" id="PS00018">
    <property type="entry name" value="EF_HAND_1"/>
    <property type="match status" value="1"/>
</dbReference>
<evidence type="ECO:0000259" key="2">
    <source>
        <dbReference type="PROSITE" id="PS50222"/>
    </source>
</evidence>
<gene>
    <name evidence="3" type="ORF">PHJA_002632000</name>
</gene>
<keyword evidence="4" id="KW-1185">Reference proteome</keyword>
<dbReference type="Gene3D" id="1.10.238.10">
    <property type="entry name" value="EF-hand"/>
    <property type="match status" value="1"/>
</dbReference>
<comment type="caution">
    <text evidence="3">The sequence shown here is derived from an EMBL/GenBank/DDBJ whole genome shotgun (WGS) entry which is preliminary data.</text>
</comment>
<dbReference type="EMBL" id="BMAC01000985">
    <property type="protein sequence ID" value="GFQ04879.1"/>
    <property type="molecule type" value="Genomic_DNA"/>
</dbReference>
<dbReference type="SMART" id="SM00054">
    <property type="entry name" value="EFh"/>
    <property type="match status" value="1"/>
</dbReference>
<dbReference type="SUPFAM" id="SSF47473">
    <property type="entry name" value="EF-hand"/>
    <property type="match status" value="1"/>
</dbReference>
<evidence type="ECO:0000313" key="4">
    <source>
        <dbReference type="Proteomes" id="UP000653305"/>
    </source>
</evidence>
<dbReference type="PROSITE" id="PS50222">
    <property type="entry name" value="EF_HAND_2"/>
    <property type="match status" value="1"/>
</dbReference>
<evidence type="ECO:0000313" key="3">
    <source>
        <dbReference type="EMBL" id="GFQ04879.1"/>
    </source>
</evidence>
<accession>A0A830D4V7</accession>
<dbReference type="Pfam" id="PF00036">
    <property type="entry name" value="EF-hand_1"/>
    <property type="match status" value="1"/>
</dbReference>
<protein>
    <recommendedName>
        <fullName evidence="2">EF-hand domain-containing protein</fullName>
    </recommendedName>
</protein>
<organism evidence="3 4">
    <name type="scientific">Phtheirospermum japonicum</name>
    <dbReference type="NCBI Taxonomy" id="374723"/>
    <lineage>
        <taxon>Eukaryota</taxon>
        <taxon>Viridiplantae</taxon>
        <taxon>Streptophyta</taxon>
        <taxon>Embryophyta</taxon>
        <taxon>Tracheophyta</taxon>
        <taxon>Spermatophyta</taxon>
        <taxon>Magnoliopsida</taxon>
        <taxon>eudicotyledons</taxon>
        <taxon>Gunneridae</taxon>
        <taxon>Pentapetalae</taxon>
        <taxon>asterids</taxon>
        <taxon>lamiids</taxon>
        <taxon>Lamiales</taxon>
        <taxon>Orobanchaceae</taxon>
        <taxon>Orobanchaceae incertae sedis</taxon>
        <taxon>Phtheirospermum</taxon>
    </lineage>
</organism>
<dbReference type="OrthoDB" id="186625at2759"/>
<name>A0A830D4V7_9LAMI</name>
<evidence type="ECO:0000256" key="1">
    <source>
        <dbReference type="ARBA" id="ARBA00022837"/>
    </source>
</evidence>
<keyword evidence="1" id="KW-0106">Calcium</keyword>
<dbReference type="Proteomes" id="UP000653305">
    <property type="component" value="Unassembled WGS sequence"/>
</dbReference>
<dbReference type="InterPro" id="IPR011992">
    <property type="entry name" value="EF-hand-dom_pair"/>
</dbReference>
<dbReference type="AlphaFoldDB" id="A0A830D4V7"/>
<proteinExistence type="predicted"/>
<sequence length="80" mass="9209">MSSMEFKLQSKDEIARIYDLLITRFDADRSGKIDRSEFLALMKEITLAKARGVENSSICIILQEDSLLMRAIQRTRIISN</sequence>
<reference evidence="3" key="1">
    <citation type="submission" date="2020-07" db="EMBL/GenBank/DDBJ databases">
        <title>Ethylene signaling mediates host invasion by parasitic plants.</title>
        <authorList>
            <person name="Yoshida S."/>
        </authorList>
    </citation>
    <scope>NUCLEOTIDE SEQUENCE</scope>
    <source>
        <strain evidence="3">Okayama</strain>
    </source>
</reference>
<dbReference type="InterPro" id="IPR002048">
    <property type="entry name" value="EF_hand_dom"/>
</dbReference>